<gene>
    <name evidence="11" type="ORF">BCM14_0714</name>
</gene>
<feature type="transmembrane region" description="Helical" evidence="9">
    <location>
        <begin position="896"/>
        <end position="916"/>
    </location>
</feature>
<feature type="transmembrane region" description="Helical" evidence="9">
    <location>
        <begin position="392"/>
        <end position="413"/>
    </location>
</feature>
<dbReference type="Gene3D" id="3.30.70.1440">
    <property type="entry name" value="Multidrug efflux transporter AcrB pore domain"/>
    <property type="match status" value="1"/>
</dbReference>
<feature type="domain" description="SSD" evidence="10">
    <location>
        <begin position="370"/>
        <end position="495"/>
    </location>
</feature>
<evidence type="ECO:0000313" key="11">
    <source>
        <dbReference type="EMBL" id="PRY99271.1"/>
    </source>
</evidence>
<dbReference type="InterPro" id="IPR001036">
    <property type="entry name" value="Acrflvin-R"/>
</dbReference>
<dbReference type="SUPFAM" id="SSF82714">
    <property type="entry name" value="Multidrug efflux transporter AcrB TolC docking domain, DN and DC subdomains"/>
    <property type="match status" value="2"/>
</dbReference>
<dbReference type="SUPFAM" id="SSF82866">
    <property type="entry name" value="Multidrug efflux transporter AcrB transmembrane domain"/>
    <property type="match status" value="2"/>
</dbReference>
<evidence type="ECO:0000256" key="3">
    <source>
        <dbReference type="ARBA" id="ARBA00022448"/>
    </source>
</evidence>
<proteinExistence type="inferred from homology"/>
<dbReference type="FunFam" id="1.20.1640.10:FF:000001">
    <property type="entry name" value="Efflux pump membrane transporter"/>
    <property type="match status" value="1"/>
</dbReference>
<feature type="transmembrane region" description="Helical" evidence="9">
    <location>
        <begin position="541"/>
        <end position="558"/>
    </location>
</feature>
<dbReference type="AlphaFoldDB" id="A0A2T0XK36"/>
<keyword evidence="4" id="KW-1003">Cell membrane</keyword>
<keyword evidence="5 9" id="KW-0997">Cell inner membrane</keyword>
<evidence type="ECO:0000313" key="12">
    <source>
        <dbReference type="Proteomes" id="UP000238308"/>
    </source>
</evidence>
<evidence type="ECO:0000259" key="10">
    <source>
        <dbReference type="PROSITE" id="PS50156"/>
    </source>
</evidence>
<feature type="transmembrane region" description="Helical" evidence="9">
    <location>
        <begin position="966"/>
        <end position="987"/>
    </location>
</feature>
<keyword evidence="8 9" id="KW-0472">Membrane</keyword>
<dbReference type="PANTHER" id="PTHR32063">
    <property type="match status" value="1"/>
</dbReference>
<feature type="transmembrane region" description="Helical" evidence="9">
    <location>
        <begin position="12"/>
        <end position="30"/>
    </location>
</feature>
<accession>A0A2T0XK36</accession>
<evidence type="ECO:0000256" key="1">
    <source>
        <dbReference type="ARBA" id="ARBA00004429"/>
    </source>
</evidence>
<dbReference type="InterPro" id="IPR027463">
    <property type="entry name" value="AcrB_DN_DC_subdom"/>
</dbReference>
<dbReference type="PANTHER" id="PTHR32063:SF10">
    <property type="entry name" value="EFFLUX PUMP MEMBRANE TRANSPORTER"/>
    <property type="match status" value="1"/>
</dbReference>
<evidence type="ECO:0000256" key="6">
    <source>
        <dbReference type="ARBA" id="ARBA00022692"/>
    </source>
</evidence>
<feature type="transmembrane region" description="Helical" evidence="9">
    <location>
        <begin position="870"/>
        <end position="889"/>
    </location>
</feature>
<sequence length="1043" mass="112156">MPQFFIDRPIFAWVVAIFISFLGILAIRFMPISQYPIVAPPAITITAQYPGASAKEVSETVTSIIENPLNGAKGLLYYESVSDSNGQAQITVTFAPGTNPDLAQVDVQNRVANVAAQLPDVVNQQGLQFQQTGTGFLLIGTLSSTDNALDQAALADYITRNIQNPLSRLDGVGQFRLFGAPRAMRVWVDTDKLTALGLSTSDVVTALKQQNVLISAGSIGAPPNGPEQRTMATVLGNGQLTTPEQFGEIVVRANSDGSSVRLKNVARIEIGSENYLIAARLNGKPTAAFAIVLKPTANALEVATAVEAKMKELKPYFPANVEFKIPYNTAPYVSTSIEQVVHTLFEAMILVFLVMYLFLQDFRYTLIPAIVVPVAMLGTFAVMQVFGLTINVLTLFAMVLAIGILVDDAIVVVENVERIMVEEGLSPKEATAKAMPQITGAIVGITAVLTTVFLPLGFMSGSVGVIYRQFAIGMSVSIMFSAFLALSFTPALCATILKPIVRGHHVEKKGFFGWFNRSFKRTTDSYETGVGKILRRGKSVMFIYLLMLGVLAFLYLRMPSSFLPEEDQGYMLANIELPAGASSNRTLDVLKKAENYYMSDPNVKDLITVTGFSFNGNGMNTGLAFITLKDFAERKGRQNSAQATAGKALGALLGGIPDAIVFTVVPPAIRELGNATGFDFRLQDRSNLGYDALMGATSQLLGLAMQNPSLAQVRISGLGPGSQLSLKIDREKAAAQGVNFSEAASLLSSAMGAAYIGKFPNMGWMQNVWLQADRQFRMQVEDVLKLNARSTSGAVVPLSSFVDVEWKQGPTQVVRYNSYPAIRIAGTSAPGHSTGEAIQQMQELMQQLPPGFAYEWAGLSYQEKQAGTQAPYLLSLALMVVFLVLCALYESWAIPFSVMLVVPLGMLGAVGLAVAVGMSNDVYFQVGMVTVIGLAAKNAILIVEFAKDLFAQGRTLTEASIEASKLRFRPILMTSFAFILGVLPLTLATGAGSASQRAVGFGVLGGMLAATPFAVLFVPLFFVIVLRFFKTKPQFPGMGGNAK</sequence>
<protein>
    <recommendedName>
        <fullName evidence="9">Efflux pump membrane transporter</fullName>
    </recommendedName>
</protein>
<evidence type="ECO:0000256" key="7">
    <source>
        <dbReference type="ARBA" id="ARBA00022989"/>
    </source>
</evidence>
<dbReference type="Pfam" id="PF00873">
    <property type="entry name" value="ACR_tran"/>
    <property type="match status" value="1"/>
</dbReference>
<dbReference type="Gene3D" id="1.20.1640.10">
    <property type="entry name" value="Multidrug efflux transporter AcrB transmembrane domain"/>
    <property type="match status" value="2"/>
</dbReference>
<dbReference type="OrthoDB" id="9176627at2"/>
<keyword evidence="7 9" id="KW-1133">Transmembrane helix</keyword>
<feature type="transmembrane region" description="Helical" evidence="9">
    <location>
        <begin position="340"/>
        <end position="359"/>
    </location>
</feature>
<dbReference type="PRINTS" id="PR00702">
    <property type="entry name" value="ACRIFLAVINRP"/>
</dbReference>
<dbReference type="PROSITE" id="PS50156">
    <property type="entry name" value="SSD"/>
    <property type="match status" value="1"/>
</dbReference>
<comment type="subcellular location">
    <subcellularLocation>
        <location evidence="1 9">Cell inner membrane</location>
        <topology evidence="1 9">Multi-pass membrane protein</topology>
    </subcellularLocation>
</comment>
<feature type="transmembrane region" description="Helical" evidence="9">
    <location>
        <begin position="470"/>
        <end position="497"/>
    </location>
</feature>
<comment type="similarity">
    <text evidence="2 9">Belongs to the resistance-nodulation-cell division (RND) (TC 2.A.6) family.</text>
</comment>
<dbReference type="InterPro" id="IPR000731">
    <property type="entry name" value="SSD"/>
</dbReference>
<dbReference type="Gene3D" id="3.30.2090.10">
    <property type="entry name" value="Multidrug efflux transporter AcrB TolC docking domain, DN and DC subdomains"/>
    <property type="match status" value="2"/>
</dbReference>
<reference evidence="11 12" key="1">
    <citation type="submission" date="2018-03" db="EMBL/GenBank/DDBJ databases">
        <title>Genomic Encyclopedia of Type Strains, Phase III (KMG-III): the genomes of soil and plant-associated and newly described type strains.</title>
        <authorList>
            <person name="Whitman W."/>
        </authorList>
    </citation>
    <scope>NUCLEOTIDE SEQUENCE [LARGE SCALE GENOMIC DNA]</scope>
    <source>
        <strain evidence="11 12">MWH-P2sevCIIIb</strain>
    </source>
</reference>
<keyword evidence="3 9" id="KW-0813">Transport</keyword>
<evidence type="ECO:0000256" key="5">
    <source>
        <dbReference type="ARBA" id="ARBA00022519"/>
    </source>
</evidence>
<dbReference type="Gene3D" id="3.30.70.1430">
    <property type="entry name" value="Multidrug efflux transporter AcrB pore domain"/>
    <property type="match status" value="2"/>
</dbReference>
<evidence type="ECO:0000256" key="9">
    <source>
        <dbReference type="RuleBase" id="RU364070"/>
    </source>
</evidence>
<dbReference type="NCBIfam" id="TIGR00915">
    <property type="entry name" value="2A0602"/>
    <property type="match status" value="1"/>
</dbReference>
<dbReference type="GO" id="GO:0015562">
    <property type="term" value="F:efflux transmembrane transporter activity"/>
    <property type="evidence" value="ECO:0007669"/>
    <property type="project" value="InterPro"/>
</dbReference>
<dbReference type="GO" id="GO:0042910">
    <property type="term" value="F:xenobiotic transmembrane transporter activity"/>
    <property type="evidence" value="ECO:0007669"/>
    <property type="project" value="TreeGrafter"/>
</dbReference>
<dbReference type="Proteomes" id="UP000238308">
    <property type="component" value="Unassembled WGS sequence"/>
</dbReference>
<dbReference type="InterPro" id="IPR004764">
    <property type="entry name" value="MdtF-like"/>
</dbReference>
<feature type="transmembrane region" description="Helical" evidence="9">
    <location>
        <begin position="922"/>
        <end position="945"/>
    </location>
</feature>
<evidence type="ECO:0000256" key="8">
    <source>
        <dbReference type="ARBA" id="ARBA00023136"/>
    </source>
</evidence>
<keyword evidence="6 9" id="KW-0812">Transmembrane</keyword>
<dbReference type="SUPFAM" id="SSF82693">
    <property type="entry name" value="Multidrug efflux transporter AcrB pore domain, PN1, PN2, PC1 and PC2 subdomains"/>
    <property type="match status" value="3"/>
</dbReference>
<dbReference type="Gene3D" id="3.30.70.1320">
    <property type="entry name" value="Multidrug efflux transporter AcrB pore domain like"/>
    <property type="match status" value="1"/>
</dbReference>
<feature type="transmembrane region" description="Helical" evidence="9">
    <location>
        <begin position="366"/>
        <end position="386"/>
    </location>
</feature>
<organism evidence="11 12">
    <name type="scientific">Jezberella montanilacus</name>
    <dbReference type="NCBI Taxonomy" id="323426"/>
    <lineage>
        <taxon>Bacteria</taxon>
        <taxon>Pseudomonadati</taxon>
        <taxon>Pseudomonadota</taxon>
        <taxon>Betaproteobacteria</taxon>
        <taxon>Burkholderiales</taxon>
        <taxon>Alcaligenaceae</taxon>
        <taxon>Jezberella</taxon>
    </lineage>
</organism>
<dbReference type="EMBL" id="PVTV01000011">
    <property type="protein sequence ID" value="PRY99271.1"/>
    <property type="molecule type" value="Genomic_DNA"/>
</dbReference>
<feature type="transmembrane region" description="Helical" evidence="9">
    <location>
        <begin position="434"/>
        <end position="458"/>
    </location>
</feature>
<name>A0A2T0XK36_9BURK</name>
<evidence type="ECO:0000256" key="4">
    <source>
        <dbReference type="ARBA" id="ARBA00022475"/>
    </source>
</evidence>
<dbReference type="GO" id="GO:0009636">
    <property type="term" value="P:response to toxic substance"/>
    <property type="evidence" value="ECO:0007669"/>
    <property type="project" value="UniProtKB-ARBA"/>
</dbReference>
<evidence type="ECO:0000256" key="2">
    <source>
        <dbReference type="ARBA" id="ARBA00010942"/>
    </source>
</evidence>
<dbReference type="NCBIfam" id="NF000282">
    <property type="entry name" value="RND_permease_1"/>
    <property type="match status" value="1"/>
</dbReference>
<dbReference type="FunFam" id="3.30.70.1430:FF:000001">
    <property type="entry name" value="Efflux pump membrane transporter"/>
    <property type="match status" value="1"/>
</dbReference>
<comment type="caution">
    <text evidence="11">The sequence shown here is derived from an EMBL/GenBank/DDBJ whole genome shotgun (WGS) entry which is preliminary data.</text>
</comment>
<dbReference type="GO" id="GO:0005886">
    <property type="term" value="C:plasma membrane"/>
    <property type="evidence" value="ECO:0007669"/>
    <property type="project" value="UniProtKB-SubCell"/>
</dbReference>
<keyword evidence="12" id="KW-1185">Reference proteome</keyword>
<feature type="transmembrane region" description="Helical" evidence="9">
    <location>
        <begin position="1007"/>
        <end position="1029"/>
    </location>
</feature>